<dbReference type="Pfam" id="PF21530">
    <property type="entry name" value="Pif1_2B_dom"/>
    <property type="match status" value="1"/>
</dbReference>
<dbReference type="InterPro" id="IPR051055">
    <property type="entry name" value="PIF1_helicase"/>
</dbReference>
<dbReference type="GO" id="GO:0000723">
    <property type="term" value="P:telomere maintenance"/>
    <property type="evidence" value="ECO:0007669"/>
    <property type="project" value="InterPro"/>
</dbReference>
<name>S9VJI3_9TRYP</name>
<comment type="subunit">
    <text evidence="3">Monomer.</text>
</comment>
<dbReference type="AlphaFoldDB" id="S9VJI3"/>
<feature type="region of interest" description="Disordered" evidence="7">
    <location>
        <begin position="43"/>
        <end position="70"/>
    </location>
</feature>
<dbReference type="GO" id="GO:0016887">
    <property type="term" value="F:ATP hydrolysis activity"/>
    <property type="evidence" value="ECO:0007669"/>
    <property type="project" value="RHEA"/>
</dbReference>
<dbReference type="SUPFAM" id="SSF52540">
    <property type="entry name" value="P-loop containing nucleoside triphosphate hydrolases"/>
    <property type="match status" value="2"/>
</dbReference>
<keyword evidence="6" id="KW-0547">Nucleotide-binding</keyword>
<feature type="region of interest" description="Disordered" evidence="7">
    <location>
        <begin position="91"/>
        <end position="167"/>
    </location>
</feature>
<organism evidence="10 11">
    <name type="scientific">Strigomonas culicis</name>
    <dbReference type="NCBI Taxonomy" id="28005"/>
    <lineage>
        <taxon>Eukaryota</taxon>
        <taxon>Discoba</taxon>
        <taxon>Euglenozoa</taxon>
        <taxon>Kinetoplastea</taxon>
        <taxon>Metakinetoplastina</taxon>
        <taxon>Trypanosomatida</taxon>
        <taxon>Trypanosomatidae</taxon>
        <taxon>Strigomonadinae</taxon>
        <taxon>Strigomonas</taxon>
    </lineage>
</organism>
<dbReference type="PANTHER" id="PTHR47642">
    <property type="entry name" value="ATP-DEPENDENT DNA HELICASE"/>
    <property type="match status" value="1"/>
</dbReference>
<dbReference type="GO" id="GO:0043139">
    <property type="term" value="F:5'-3' DNA helicase activity"/>
    <property type="evidence" value="ECO:0007669"/>
    <property type="project" value="UniProtKB-EC"/>
</dbReference>
<keyword evidence="6" id="KW-0234">DNA repair</keyword>
<feature type="region of interest" description="Disordered" evidence="7">
    <location>
        <begin position="355"/>
        <end position="390"/>
    </location>
</feature>
<evidence type="ECO:0000256" key="2">
    <source>
        <dbReference type="ARBA" id="ARBA00009781"/>
    </source>
</evidence>
<sequence length="916" mass="100918">MGRCFLGTAFSRVHGARVCMSGCTGLLGGHRFVHVPAGAARQTVKKKAVPMPRKGKSPNKPLEEPKKGHESVFTVRKVAPANLVLEYYGEQGRRRMKSTEPGVEETDQTVPRQVDPSSMLLDKSSYPRDAAEDPPTATTAPDFVSHQLTDSTTETETRFNVPSTDPWTHLTSEQATVLRLALEGASMYIGGKAGTGKSHLLRVISTELRNKGLCVLVTASTGVAALNIDGNTFHSTFRVPVLAPVGASREKAEEMDETTESPSHRDHQRHSTVLYDTQVLAQADVIILDEVSLLHAGYLESLDEAARAAAGKEKDKYFGGIQMVLSGDFLQLTAFDGAAQGVGTSDRFVCQRVEPAESEQGLRENGKAPRDDACGANGNESDSEMSASSTVAVPVERLASPSYYNLPMYSSYCFHRALLHVQLTKSARHQTDPVFLRELNELRVGRLPYRLSRSAFLNPYDPTAIRLFAVKHAVKTFNDQKMLALPGRFLAFPTEVALLELTRGNEMGSERISHWSAITLLHFFFAHVRYHFNSHDAHALVKRVLASAKDASLAGLLAARFYVYVCACSPVVHGSAARVAVRFRGDTEKQAQHCHTQFVTLVETYMRTHLAGAVDTKRTTAVTSSGSGARRSKKTRSAAHADATLVKQEPMTMRQLLAAVLPSCQKEKPHSSDLLLQNKYLKVGCRVMLLRNLNHKYVNGSLGTIEQFLPLEKCGPLLPAHMRCSLSWDCAMLYRRAARGRGAARGEAVAPPDEVSVGETLPISKDVKLPVVVMDRGGERVAIPLISLALPASSHDGFFTRRLNCMPLTPAYAFTVHKIQGLTLQHPVLFDAKNLFPCDHLVYVAASRVKEFAQLRMINLNPRMISVHKPSLYFSQRLPTADEAEQTWRAWFANNEDGNNKDASRSWFLPNWASRQ</sequence>
<feature type="region of interest" description="Disordered" evidence="7">
    <location>
        <begin position="248"/>
        <end position="269"/>
    </location>
</feature>
<comment type="similarity">
    <text evidence="2">Belongs to the helicase family. PIF1 subfamily.</text>
</comment>
<dbReference type="EC" id="5.6.2.3" evidence="6"/>
<feature type="compositionally biased region" description="Polar residues" evidence="7">
    <location>
        <begin position="378"/>
        <end position="390"/>
    </location>
</feature>
<dbReference type="GO" id="GO:0006281">
    <property type="term" value="P:DNA repair"/>
    <property type="evidence" value="ECO:0007669"/>
    <property type="project" value="UniProtKB-KW"/>
</dbReference>
<keyword evidence="11" id="KW-1185">Reference proteome</keyword>
<evidence type="ECO:0000256" key="4">
    <source>
        <dbReference type="ARBA" id="ARBA00023172"/>
    </source>
</evidence>
<dbReference type="GO" id="GO:0005524">
    <property type="term" value="F:ATP binding"/>
    <property type="evidence" value="ECO:0007669"/>
    <property type="project" value="UniProtKB-KW"/>
</dbReference>
<comment type="caution">
    <text evidence="10">The sequence shown here is derived from an EMBL/GenBank/DDBJ whole genome shotgun (WGS) entry which is preliminary data.</text>
</comment>
<keyword evidence="4 6" id="KW-0233">DNA recombination</keyword>
<keyword evidence="6" id="KW-0067">ATP-binding</keyword>
<evidence type="ECO:0000313" key="11">
    <source>
        <dbReference type="Proteomes" id="UP000015354"/>
    </source>
</evidence>
<evidence type="ECO:0000259" key="9">
    <source>
        <dbReference type="Pfam" id="PF21530"/>
    </source>
</evidence>
<evidence type="ECO:0000259" key="8">
    <source>
        <dbReference type="Pfam" id="PF05970"/>
    </source>
</evidence>
<dbReference type="Gene3D" id="3.40.50.300">
    <property type="entry name" value="P-loop containing nucleotide triphosphate hydrolases"/>
    <property type="match status" value="1"/>
</dbReference>
<feature type="compositionally biased region" description="Low complexity" evidence="7">
    <location>
        <begin position="133"/>
        <end position="142"/>
    </location>
</feature>
<feature type="compositionally biased region" description="Basic residues" evidence="7">
    <location>
        <begin position="43"/>
        <end position="57"/>
    </location>
</feature>
<feature type="compositionally biased region" description="Basic and acidic residues" evidence="7">
    <location>
        <begin position="61"/>
        <end position="70"/>
    </location>
</feature>
<evidence type="ECO:0000256" key="7">
    <source>
        <dbReference type="SAM" id="MobiDB-lite"/>
    </source>
</evidence>
<keyword evidence="6" id="KW-0347">Helicase</keyword>
<evidence type="ECO:0000256" key="3">
    <source>
        <dbReference type="ARBA" id="ARBA00011245"/>
    </source>
</evidence>
<feature type="compositionally biased region" description="Polar residues" evidence="7">
    <location>
        <begin position="146"/>
        <end position="167"/>
    </location>
</feature>
<comment type="catalytic activity">
    <reaction evidence="5 6">
        <text>ATP + H2O = ADP + phosphate + H(+)</text>
        <dbReference type="Rhea" id="RHEA:13065"/>
        <dbReference type="ChEBI" id="CHEBI:15377"/>
        <dbReference type="ChEBI" id="CHEBI:15378"/>
        <dbReference type="ChEBI" id="CHEBI:30616"/>
        <dbReference type="ChEBI" id="CHEBI:43474"/>
        <dbReference type="ChEBI" id="CHEBI:456216"/>
        <dbReference type="EC" id="5.6.2.3"/>
    </reaction>
</comment>
<proteinExistence type="inferred from homology"/>
<feature type="compositionally biased region" description="Basic and acidic residues" evidence="7">
    <location>
        <begin position="360"/>
        <end position="373"/>
    </location>
</feature>
<keyword evidence="6" id="KW-0227">DNA damage</keyword>
<dbReference type="Proteomes" id="UP000015354">
    <property type="component" value="Unassembled WGS sequence"/>
</dbReference>
<dbReference type="EMBL" id="ATMH01007737">
    <property type="protein sequence ID" value="EPY23385.1"/>
    <property type="molecule type" value="Genomic_DNA"/>
</dbReference>
<dbReference type="OrthoDB" id="10050764at2759"/>
<dbReference type="InterPro" id="IPR027417">
    <property type="entry name" value="P-loop_NTPase"/>
</dbReference>
<accession>S9VJI3</accession>
<dbReference type="InterPro" id="IPR049163">
    <property type="entry name" value="Pif1-like_2B_dom"/>
</dbReference>
<dbReference type="InterPro" id="IPR010285">
    <property type="entry name" value="DNA_helicase_pif1-like_DEAD"/>
</dbReference>
<dbReference type="Pfam" id="PF05970">
    <property type="entry name" value="PIF1"/>
    <property type="match status" value="1"/>
</dbReference>
<dbReference type="PANTHER" id="PTHR47642:SF7">
    <property type="entry name" value="ATP-DEPENDENT DNA HELICASE PIF1"/>
    <property type="match status" value="1"/>
</dbReference>
<dbReference type="GO" id="GO:0006310">
    <property type="term" value="P:DNA recombination"/>
    <property type="evidence" value="ECO:0007669"/>
    <property type="project" value="UniProtKB-KW"/>
</dbReference>
<gene>
    <name evidence="10" type="ORF">STCU_07737</name>
</gene>
<evidence type="ECO:0000256" key="5">
    <source>
        <dbReference type="ARBA" id="ARBA00048954"/>
    </source>
</evidence>
<comment type="cofactor">
    <cofactor evidence="1 6">
        <name>Mg(2+)</name>
        <dbReference type="ChEBI" id="CHEBI:18420"/>
    </cofactor>
</comment>
<keyword evidence="6" id="KW-0378">Hydrolase</keyword>
<reference evidence="10 11" key="1">
    <citation type="journal article" date="2013" name="PLoS ONE">
        <title>Predicting the Proteins of Angomonas deanei, Strigomonas culicis and Their Respective Endosymbionts Reveals New Aspects of the Trypanosomatidae Family.</title>
        <authorList>
            <person name="Motta M.C."/>
            <person name="Martins A.C."/>
            <person name="de Souza S.S."/>
            <person name="Catta-Preta C.M."/>
            <person name="Silva R."/>
            <person name="Klein C.C."/>
            <person name="de Almeida L.G."/>
            <person name="de Lima Cunha O."/>
            <person name="Ciapina L.P."/>
            <person name="Brocchi M."/>
            <person name="Colabardini A.C."/>
            <person name="de Araujo Lima B."/>
            <person name="Machado C.R."/>
            <person name="de Almeida Soares C.M."/>
            <person name="Probst C.M."/>
            <person name="de Menezes C.B."/>
            <person name="Thompson C.E."/>
            <person name="Bartholomeu D.C."/>
            <person name="Gradia D.F."/>
            <person name="Pavoni D.P."/>
            <person name="Grisard E.C."/>
            <person name="Fantinatti-Garboggini F."/>
            <person name="Marchini F.K."/>
            <person name="Rodrigues-Luiz G.F."/>
            <person name="Wagner G."/>
            <person name="Goldman G.H."/>
            <person name="Fietto J.L."/>
            <person name="Elias M.C."/>
            <person name="Goldman M.H."/>
            <person name="Sagot M.F."/>
            <person name="Pereira M."/>
            <person name="Stoco P.H."/>
            <person name="de Mendonca-Neto R.P."/>
            <person name="Teixeira S.M."/>
            <person name="Maciel T.E."/>
            <person name="de Oliveira Mendes T.A."/>
            <person name="Urmenyi T.P."/>
            <person name="de Souza W."/>
            <person name="Schenkman S."/>
            <person name="de Vasconcelos A.T."/>
        </authorList>
    </citation>
    <scope>NUCLEOTIDE SEQUENCE [LARGE SCALE GENOMIC DNA]</scope>
</reference>
<feature type="region of interest" description="Disordered" evidence="7">
    <location>
        <begin position="622"/>
        <end position="642"/>
    </location>
</feature>
<evidence type="ECO:0000256" key="1">
    <source>
        <dbReference type="ARBA" id="ARBA00001946"/>
    </source>
</evidence>
<protein>
    <recommendedName>
        <fullName evidence="6">ATP-dependent DNA helicase</fullName>
        <ecNumber evidence="6">5.6.2.3</ecNumber>
    </recommendedName>
</protein>
<evidence type="ECO:0000313" key="10">
    <source>
        <dbReference type="EMBL" id="EPY23385.1"/>
    </source>
</evidence>
<feature type="domain" description="DNA helicase Pif1-like 2B" evidence="9">
    <location>
        <begin position="681"/>
        <end position="708"/>
    </location>
</feature>
<feature type="domain" description="DNA helicase Pif1-like DEAD-box helicase" evidence="8">
    <location>
        <begin position="170"/>
        <end position="333"/>
    </location>
</feature>
<evidence type="ECO:0000256" key="6">
    <source>
        <dbReference type="RuleBase" id="RU363044"/>
    </source>
</evidence>